<dbReference type="PROSITE" id="PS00624">
    <property type="entry name" value="GMC_OXRED_2"/>
    <property type="match status" value="1"/>
</dbReference>
<dbReference type="Gene3D" id="3.30.560.10">
    <property type="entry name" value="Glucose Oxidase, domain 3"/>
    <property type="match status" value="1"/>
</dbReference>
<dbReference type="OrthoDB" id="269227at2759"/>
<evidence type="ECO:0000313" key="5">
    <source>
        <dbReference type="Proteomes" id="UP001152888"/>
    </source>
</evidence>
<dbReference type="GO" id="GO:0050660">
    <property type="term" value="F:flavin adenine dinucleotide binding"/>
    <property type="evidence" value="ECO:0007669"/>
    <property type="project" value="InterPro"/>
</dbReference>
<dbReference type="Pfam" id="PF00732">
    <property type="entry name" value="GMC_oxred_N"/>
    <property type="match status" value="1"/>
</dbReference>
<organism evidence="4 5">
    <name type="scientific">Acanthoscelides obtectus</name>
    <name type="common">Bean weevil</name>
    <name type="synonym">Bruchus obtectus</name>
    <dbReference type="NCBI Taxonomy" id="200917"/>
    <lineage>
        <taxon>Eukaryota</taxon>
        <taxon>Metazoa</taxon>
        <taxon>Ecdysozoa</taxon>
        <taxon>Arthropoda</taxon>
        <taxon>Hexapoda</taxon>
        <taxon>Insecta</taxon>
        <taxon>Pterygota</taxon>
        <taxon>Neoptera</taxon>
        <taxon>Endopterygota</taxon>
        <taxon>Coleoptera</taxon>
        <taxon>Polyphaga</taxon>
        <taxon>Cucujiformia</taxon>
        <taxon>Chrysomeloidea</taxon>
        <taxon>Chrysomelidae</taxon>
        <taxon>Bruchinae</taxon>
        <taxon>Bruchini</taxon>
        <taxon>Acanthoscelides</taxon>
    </lineage>
</organism>
<feature type="region of interest" description="Disordered" evidence="2">
    <location>
        <begin position="92"/>
        <end position="137"/>
    </location>
</feature>
<dbReference type="InterPro" id="IPR036188">
    <property type="entry name" value="FAD/NAD-bd_sf"/>
</dbReference>
<gene>
    <name evidence="4" type="ORF">ACAOBT_LOCUS623</name>
</gene>
<dbReference type="SUPFAM" id="SSF54373">
    <property type="entry name" value="FAD-linked reductases, C-terminal domain"/>
    <property type="match status" value="1"/>
</dbReference>
<dbReference type="GO" id="GO:0016614">
    <property type="term" value="F:oxidoreductase activity, acting on CH-OH group of donors"/>
    <property type="evidence" value="ECO:0007669"/>
    <property type="project" value="InterPro"/>
</dbReference>
<dbReference type="Proteomes" id="UP001152888">
    <property type="component" value="Unassembled WGS sequence"/>
</dbReference>
<evidence type="ECO:0000259" key="3">
    <source>
        <dbReference type="PROSITE" id="PS00624"/>
    </source>
</evidence>
<dbReference type="PANTHER" id="PTHR11552">
    <property type="entry name" value="GLUCOSE-METHANOL-CHOLINE GMC OXIDOREDUCTASE"/>
    <property type="match status" value="1"/>
</dbReference>
<feature type="domain" description="Glucose-methanol-choline oxidoreductase N-terminal" evidence="3">
    <location>
        <begin position="402"/>
        <end position="416"/>
    </location>
</feature>
<dbReference type="PANTHER" id="PTHR11552:SF154">
    <property type="entry name" value="FI04917P"/>
    <property type="match status" value="1"/>
</dbReference>
<evidence type="ECO:0000256" key="1">
    <source>
        <dbReference type="ARBA" id="ARBA00010790"/>
    </source>
</evidence>
<dbReference type="Pfam" id="PF05199">
    <property type="entry name" value="GMC_oxred_C"/>
    <property type="match status" value="1"/>
</dbReference>
<keyword evidence="5" id="KW-1185">Reference proteome</keyword>
<reference evidence="4" key="1">
    <citation type="submission" date="2022-03" db="EMBL/GenBank/DDBJ databases">
        <authorList>
            <person name="Sayadi A."/>
        </authorList>
    </citation>
    <scope>NUCLEOTIDE SEQUENCE</scope>
</reference>
<accession>A0A9P0JJZ6</accession>
<dbReference type="InterPro" id="IPR000172">
    <property type="entry name" value="GMC_OxRdtase_N"/>
</dbReference>
<dbReference type="InterPro" id="IPR007867">
    <property type="entry name" value="GMC_OxRtase_C"/>
</dbReference>
<proteinExistence type="inferred from homology"/>
<dbReference type="Gene3D" id="3.50.50.60">
    <property type="entry name" value="FAD/NAD(P)-binding domain"/>
    <property type="match status" value="1"/>
</dbReference>
<name>A0A9P0JJZ6_ACAOB</name>
<evidence type="ECO:0000256" key="2">
    <source>
        <dbReference type="SAM" id="MobiDB-lite"/>
    </source>
</evidence>
<dbReference type="AlphaFoldDB" id="A0A9P0JJZ6"/>
<comment type="similarity">
    <text evidence="1">Belongs to the GMC oxidoreductase family.</text>
</comment>
<dbReference type="EMBL" id="CAKOFQ010006655">
    <property type="protein sequence ID" value="CAH1954587.1"/>
    <property type="molecule type" value="Genomic_DNA"/>
</dbReference>
<sequence length="760" mass="84058">MSWVPPNLGSACAVYTNITTCQPSTFLFIQLVTTLLGYSKDSTQNKGYVNTLNQGYTTQQYQSDPPYDSGVQHQWGFQKPNAVPVTQNQLEGLSAHGGQSGEVPSTQNEWDQGQNAFFDTDSSGSSSYEGQWDRARRPPKNGGKYDFIVVGAGTAGCVVANRLSEIHNWKVLLIEAGGEEPEVADVPAFAPMLQGSSIDWGYRTQPSPKSCLARDEGRCRWTRGKVMGGSSVVNYLIYIRGHPADYDEWASLGNPGWEYKNILPYFIKSEDNSNPERVNPYYHGSGGWQTIEYFPYQDQVTLGLVQAYEELGLKYVDQNSDTVIGTQLLQHTTRDGARLSANGAFIRPIRNRRQNFKIANNAQVTRVLIDPNTKTAYGVEYVNQKGKLTRVLARKEVILSAGAINSPIILMNSGVGPSDQLFPHGIPVIKELAVGYNLQDHTTIDGVVFQIANRSNTVVSNEQRNNDVYYWIDTHRGPLSSTGALQANAMVQTKYEESADRPDIQYSLDATDVDNFFTDPILTYNTGVLPLSYYSGLTVRPILLPPASTGRILLNDTDPIFGEPVINANTFSEEIDLLRMVEGVKQSLNLERTSTFQKLGIQLVRTPLPACNHVQFGSDEYWACVAMSYTTTIFHPVGTCKMGPPSDPGAVVDHELKVYGIKNLRVIDASIMPKIVRGNTNAPVLMIAEKASDDIKKHWHGNTHGEGVGTRLASGGQELFSGNQDVGHSDASVQHTVHDEFFKDFYSPFDFNTFYNAHLK</sequence>
<protein>
    <recommendedName>
        <fullName evidence="3">Glucose-methanol-choline oxidoreductase N-terminal domain-containing protein</fullName>
    </recommendedName>
</protein>
<dbReference type="InterPro" id="IPR012132">
    <property type="entry name" value="GMC_OxRdtase"/>
</dbReference>
<dbReference type="SUPFAM" id="SSF51905">
    <property type="entry name" value="FAD/NAD(P)-binding domain"/>
    <property type="match status" value="1"/>
</dbReference>
<evidence type="ECO:0000313" key="4">
    <source>
        <dbReference type="EMBL" id="CAH1954587.1"/>
    </source>
</evidence>
<comment type="caution">
    <text evidence="4">The sequence shown here is derived from an EMBL/GenBank/DDBJ whole genome shotgun (WGS) entry which is preliminary data.</text>
</comment>
<feature type="compositionally biased region" description="Polar residues" evidence="2">
    <location>
        <begin position="102"/>
        <end position="129"/>
    </location>
</feature>